<evidence type="ECO:0000259" key="1">
    <source>
        <dbReference type="SMART" id="SM00460"/>
    </source>
</evidence>
<proteinExistence type="predicted"/>
<keyword evidence="3" id="KW-1185">Reference proteome</keyword>
<protein>
    <submittedName>
        <fullName evidence="2">Transglutaminase family protein</fullName>
    </submittedName>
</protein>
<dbReference type="Pfam" id="PF01841">
    <property type="entry name" value="Transglut_core"/>
    <property type="match status" value="1"/>
</dbReference>
<reference evidence="2 3" key="1">
    <citation type="submission" date="2022-10" db="EMBL/GenBank/DDBJ databases">
        <title>Erythrobacter sp. sf7 Genome sequencing.</title>
        <authorList>
            <person name="Park S."/>
        </authorList>
    </citation>
    <scope>NUCLEOTIDE SEQUENCE [LARGE SCALE GENOMIC DNA]</scope>
    <source>
        <strain evidence="3">sf7</strain>
    </source>
</reference>
<dbReference type="InterPro" id="IPR002931">
    <property type="entry name" value="Transglutaminase-like"/>
</dbReference>
<organism evidence="2 3">
    <name type="scientific">Erythrobacter fulvus</name>
    <dbReference type="NCBI Taxonomy" id="2987523"/>
    <lineage>
        <taxon>Bacteria</taxon>
        <taxon>Pseudomonadati</taxon>
        <taxon>Pseudomonadota</taxon>
        <taxon>Alphaproteobacteria</taxon>
        <taxon>Sphingomonadales</taxon>
        <taxon>Erythrobacteraceae</taxon>
        <taxon>Erythrobacter/Porphyrobacter group</taxon>
        <taxon>Erythrobacter</taxon>
    </lineage>
</organism>
<feature type="domain" description="Transglutaminase-like" evidence="1">
    <location>
        <begin position="160"/>
        <end position="224"/>
    </location>
</feature>
<dbReference type="SUPFAM" id="SSF54001">
    <property type="entry name" value="Cysteine proteinases"/>
    <property type="match status" value="1"/>
</dbReference>
<dbReference type="Gene3D" id="3.10.620.30">
    <property type="match status" value="1"/>
</dbReference>
<dbReference type="PANTHER" id="PTHR33490">
    <property type="entry name" value="BLR5614 PROTEIN-RELATED"/>
    <property type="match status" value="1"/>
</dbReference>
<dbReference type="Pfam" id="PF08379">
    <property type="entry name" value="Bact_transglu_N"/>
    <property type="match status" value="1"/>
</dbReference>
<name>A0ABT5JPH0_9SPHN</name>
<sequence length="285" mass="31230">MRLAIRHTTHYAFSEPVMHALQRVRLTPKETQGQRIIAWTMTFENAHAELSYDDQHFNHVTLIGIDPGAREVTVTCEGVVETEDNAGVIGRHSGHLPLWSFLRQTPLTRPGPKLRALLREVPGSADDEPLEFLHALSALIRERIVYEAGRTHASTTAEEAVSHGYGVCQDHAHVFIGAARASGIPARYVSGYLMMDDRIEQEATHAWAEAHVEGLGWVGFDVSNGICPDPRYVRVATGSDYKDAAPVTGISFGGTEEVLKVGVAVASEPQVQSQSQSQSQDQTTQ</sequence>
<evidence type="ECO:0000313" key="3">
    <source>
        <dbReference type="Proteomes" id="UP001216558"/>
    </source>
</evidence>
<evidence type="ECO:0000313" key="2">
    <source>
        <dbReference type="EMBL" id="MDC8754504.1"/>
    </source>
</evidence>
<accession>A0ABT5JPH0</accession>
<dbReference type="PANTHER" id="PTHR33490:SF6">
    <property type="entry name" value="SLL1049 PROTEIN"/>
    <property type="match status" value="1"/>
</dbReference>
<dbReference type="RefSeq" id="WP_273677874.1">
    <property type="nucleotide sequence ID" value="NZ_JAQQXQ010000005.1"/>
</dbReference>
<comment type="caution">
    <text evidence="2">The sequence shown here is derived from an EMBL/GenBank/DDBJ whole genome shotgun (WGS) entry which is preliminary data.</text>
</comment>
<dbReference type="EMBL" id="JAQQXQ010000005">
    <property type="protein sequence ID" value="MDC8754504.1"/>
    <property type="molecule type" value="Genomic_DNA"/>
</dbReference>
<gene>
    <name evidence="2" type="ORF">OIK40_07615</name>
</gene>
<dbReference type="Proteomes" id="UP001216558">
    <property type="component" value="Unassembled WGS sequence"/>
</dbReference>
<dbReference type="InterPro" id="IPR013589">
    <property type="entry name" value="Bac_transglu_N"/>
</dbReference>
<dbReference type="SMART" id="SM00460">
    <property type="entry name" value="TGc"/>
    <property type="match status" value="1"/>
</dbReference>
<dbReference type="InterPro" id="IPR038765">
    <property type="entry name" value="Papain-like_cys_pep_sf"/>
</dbReference>